<keyword evidence="3" id="KW-1185">Reference proteome</keyword>
<sequence>MARTAHHLPPSRAKKTIDDRPGAPWHSVTLLDLRYSARCLAEAAHHSHRPRPRAVRRQVDVHCFPRHNRDRGIARWSALEERRARQRLRTQTGMIRRLVNTSSGELALTAADMVDVTPANHRHGSIRCA</sequence>
<evidence type="ECO:0000313" key="3">
    <source>
        <dbReference type="Proteomes" id="UP001550044"/>
    </source>
</evidence>
<feature type="region of interest" description="Disordered" evidence="1">
    <location>
        <begin position="1"/>
        <end position="21"/>
    </location>
</feature>
<protein>
    <submittedName>
        <fullName evidence="2">Uncharacterized protein</fullName>
    </submittedName>
</protein>
<accession>A0ABV2UFN5</accession>
<reference evidence="2 3" key="1">
    <citation type="submission" date="2024-06" db="EMBL/GenBank/DDBJ databases">
        <title>The Natural Products Discovery Center: Release of the First 8490 Sequenced Strains for Exploring Actinobacteria Biosynthetic Diversity.</title>
        <authorList>
            <person name="Kalkreuter E."/>
            <person name="Kautsar S.A."/>
            <person name="Yang D."/>
            <person name="Bader C.D."/>
            <person name="Teijaro C.N."/>
            <person name="Fluegel L."/>
            <person name="Davis C.M."/>
            <person name="Simpson J.R."/>
            <person name="Lauterbach L."/>
            <person name="Steele A.D."/>
            <person name="Gui C."/>
            <person name="Meng S."/>
            <person name="Li G."/>
            <person name="Viehrig K."/>
            <person name="Ye F."/>
            <person name="Su P."/>
            <person name="Kiefer A.F."/>
            <person name="Nichols A."/>
            <person name="Cepeda A.J."/>
            <person name="Yan W."/>
            <person name="Fan B."/>
            <person name="Jiang Y."/>
            <person name="Adhikari A."/>
            <person name="Zheng C.-J."/>
            <person name="Schuster L."/>
            <person name="Cowan T.M."/>
            <person name="Smanski M.J."/>
            <person name="Chevrette M.G."/>
            <person name="De Carvalho L.P.S."/>
            <person name="Shen B."/>
        </authorList>
    </citation>
    <scope>NUCLEOTIDE SEQUENCE [LARGE SCALE GENOMIC DNA]</scope>
    <source>
        <strain evidence="2 3">NPDC005137</strain>
    </source>
</reference>
<gene>
    <name evidence="2" type="ORF">ABZV61_28530</name>
</gene>
<evidence type="ECO:0000256" key="1">
    <source>
        <dbReference type="SAM" id="MobiDB-lite"/>
    </source>
</evidence>
<comment type="caution">
    <text evidence="2">The sequence shown here is derived from an EMBL/GenBank/DDBJ whole genome shotgun (WGS) entry which is preliminary data.</text>
</comment>
<name>A0ABV2UFN5_9ACTN</name>
<organism evidence="2 3">
    <name type="scientific">Streptomyces sp. 900116325</name>
    <dbReference type="NCBI Taxonomy" id="3154295"/>
    <lineage>
        <taxon>Bacteria</taxon>
        <taxon>Bacillati</taxon>
        <taxon>Actinomycetota</taxon>
        <taxon>Actinomycetes</taxon>
        <taxon>Kitasatosporales</taxon>
        <taxon>Streptomycetaceae</taxon>
        <taxon>Streptomyces</taxon>
    </lineage>
</organism>
<dbReference type="EMBL" id="JBEXIP010000028">
    <property type="protein sequence ID" value="MET8436653.1"/>
    <property type="molecule type" value="Genomic_DNA"/>
</dbReference>
<proteinExistence type="predicted"/>
<evidence type="ECO:0000313" key="2">
    <source>
        <dbReference type="EMBL" id="MET8436653.1"/>
    </source>
</evidence>
<dbReference type="Proteomes" id="UP001550044">
    <property type="component" value="Unassembled WGS sequence"/>
</dbReference>
<dbReference type="RefSeq" id="WP_356711557.1">
    <property type="nucleotide sequence ID" value="NZ_JBEXIP010000028.1"/>
</dbReference>